<dbReference type="EMBL" id="GBXI01004680">
    <property type="protein sequence ID" value="JAD09612.1"/>
    <property type="molecule type" value="Transcribed_RNA"/>
</dbReference>
<reference evidence="2" key="2">
    <citation type="journal article" date="2015" name="Gigascience">
        <title>Reconstructing a comprehensive transcriptome assembly of a white-pupal translocated strain of the pest fruit fly Bactrocera cucurbitae.</title>
        <authorList>
            <person name="Sim S.B."/>
            <person name="Calla B."/>
            <person name="Hall B."/>
            <person name="DeRego T."/>
            <person name="Geib S.M."/>
        </authorList>
    </citation>
    <scope>NUCLEOTIDE SEQUENCE</scope>
</reference>
<feature type="compositionally biased region" description="Acidic residues" evidence="1">
    <location>
        <begin position="1"/>
        <end position="26"/>
    </location>
</feature>
<gene>
    <name evidence="2" type="primary">QSOX2</name>
    <name evidence="2" type="ORF">g.656</name>
</gene>
<feature type="region of interest" description="Disordered" evidence="1">
    <location>
        <begin position="74"/>
        <end position="105"/>
    </location>
</feature>
<dbReference type="AlphaFoldDB" id="A0A0A1XF78"/>
<reference evidence="2" key="1">
    <citation type="submission" date="2014-11" db="EMBL/GenBank/DDBJ databases">
        <authorList>
            <person name="Geib S."/>
        </authorList>
    </citation>
    <scope>NUCLEOTIDE SEQUENCE</scope>
</reference>
<accession>A0A0A1XF78</accession>
<feature type="compositionally biased region" description="Polar residues" evidence="1">
    <location>
        <begin position="74"/>
        <end position="85"/>
    </location>
</feature>
<evidence type="ECO:0000313" key="2">
    <source>
        <dbReference type="EMBL" id="JAD09612.1"/>
    </source>
</evidence>
<proteinExistence type="predicted"/>
<evidence type="ECO:0000256" key="1">
    <source>
        <dbReference type="SAM" id="MobiDB-lite"/>
    </source>
</evidence>
<protein>
    <submittedName>
        <fullName evidence="2">Sulfhydryl oxidase 2</fullName>
    </submittedName>
</protein>
<sequence>MHDMDDSDTEEEAAIDVEADEEEEELCVTQAPLAHGNRDSASGGSSGTGGSVVMRKATPFELLAKSVNCLEMHSSGSGKELSINSAGGAANDNGVERSTTVHKVY</sequence>
<feature type="region of interest" description="Disordered" evidence="1">
    <location>
        <begin position="1"/>
        <end position="52"/>
    </location>
</feature>
<name>A0A0A1XF78_ZEUCU</name>
<organism evidence="2">
    <name type="scientific">Zeugodacus cucurbitae</name>
    <name type="common">Melon fruit fly</name>
    <name type="synonym">Bactrocera cucurbitae</name>
    <dbReference type="NCBI Taxonomy" id="28588"/>
    <lineage>
        <taxon>Eukaryota</taxon>
        <taxon>Metazoa</taxon>
        <taxon>Ecdysozoa</taxon>
        <taxon>Arthropoda</taxon>
        <taxon>Hexapoda</taxon>
        <taxon>Insecta</taxon>
        <taxon>Pterygota</taxon>
        <taxon>Neoptera</taxon>
        <taxon>Endopterygota</taxon>
        <taxon>Diptera</taxon>
        <taxon>Brachycera</taxon>
        <taxon>Muscomorpha</taxon>
        <taxon>Tephritoidea</taxon>
        <taxon>Tephritidae</taxon>
        <taxon>Zeugodacus</taxon>
        <taxon>Zeugodacus</taxon>
    </lineage>
</organism>